<reference evidence="1 2" key="1">
    <citation type="journal article" date="2020" name="Fungal Divers.">
        <title>Resolving the Mortierellaceae phylogeny through synthesis of multi-gene phylogenetics and phylogenomics.</title>
        <authorList>
            <person name="Vandepol N."/>
            <person name="Liber J."/>
            <person name="Desiro A."/>
            <person name="Na H."/>
            <person name="Kennedy M."/>
            <person name="Barry K."/>
            <person name="Grigoriev I.V."/>
            <person name="Miller A.N."/>
            <person name="O'Donnell K."/>
            <person name="Stajich J.E."/>
            <person name="Bonito G."/>
        </authorList>
    </citation>
    <scope>NUCLEOTIDE SEQUENCE [LARGE SCALE GENOMIC DNA]</scope>
    <source>
        <strain evidence="1 2">AD045</strain>
    </source>
</reference>
<comment type="caution">
    <text evidence="1">The sequence shown here is derived from an EMBL/GenBank/DDBJ whole genome shotgun (WGS) entry which is preliminary data.</text>
</comment>
<name>A0ABQ7JIS0_9FUNG</name>
<protein>
    <submittedName>
        <fullName evidence="1">Uncharacterized protein</fullName>
    </submittedName>
</protein>
<evidence type="ECO:0000313" key="2">
    <source>
        <dbReference type="Proteomes" id="UP001194696"/>
    </source>
</evidence>
<proteinExistence type="predicted"/>
<keyword evidence="2" id="KW-1185">Reference proteome</keyword>
<organism evidence="1 2">
    <name type="scientific">Linnemannia gamsii</name>
    <dbReference type="NCBI Taxonomy" id="64522"/>
    <lineage>
        <taxon>Eukaryota</taxon>
        <taxon>Fungi</taxon>
        <taxon>Fungi incertae sedis</taxon>
        <taxon>Mucoromycota</taxon>
        <taxon>Mortierellomycotina</taxon>
        <taxon>Mortierellomycetes</taxon>
        <taxon>Mortierellales</taxon>
        <taxon>Mortierellaceae</taxon>
        <taxon>Linnemannia</taxon>
    </lineage>
</organism>
<dbReference type="EMBL" id="JAAAIM010001860">
    <property type="protein sequence ID" value="KAG0275393.1"/>
    <property type="molecule type" value="Genomic_DNA"/>
</dbReference>
<sequence>MLPRTEARRVVDGGFNDGTPSRMSVRADTGDVIIDGDGVPAEAGLAFVGVDSLREMMDDDDSSFGSDFLLVGPFVVLDIA</sequence>
<gene>
    <name evidence="1" type="ORF">BGZ96_003817</name>
</gene>
<evidence type="ECO:0000313" key="1">
    <source>
        <dbReference type="EMBL" id="KAG0275393.1"/>
    </source>
</evidence>
<accession>A0ABQ7JIS0</accession>
<dbReference type="Proteomes" id="UP001194696">
    <property type="component" value="Unassembled WGS sequence"/>
</dbReference>